<keyword evidence="4" id="KW-0862">Zinc</keyword>
<gene>
    <name evidence="7" type="ORF">BAZ10_12090</name>
</gene>
<organism evidence="7 8">
    <name type="scientific">Elizabethkingia occulta</name>
    <dbReference type="NCBI Taxonomy" id="1867263"/>
    <lineage>
        <taxon>Bacteria</taxon>
        <taxon>Pseudomonadati</taxon>
        <taxon>Bacteroidota</taxon>
        <taxon>Flavobacteriia</taxon>
        <taxon>Flavobacteriales</taxon>
        <taxon>Weeksellaceae</taxon>
        <taxon>Elizabethkingia</taxon>
    </lineage>
</organism>
<dbReference type="Proteomes" id="UP000190813">
    <property type="component" value="Unassembled WGS sequence"/>
</dbReference>
<reference evidence="7 8" key="1">
    <citation type="submission" date="2016-06" db="EMBL/GenBank/DDBJ databases">
        <title>Revisiting the taxonomy of the Elizabethkingia Genus based on Whole-Genome Sequencing, Optical Mapping, and MALDI-TOF.</title>
        <authorList>
            <person name="Nicholson A.C."/>
        </authorList>
    </citation>
    <scope>NUCLEOTIDE SEQUENCE [LARGE SCALE GENOMIC DNA]</scope>
    <source>
        <strain evidence="7 8">G4070</strain>
    </source>
</reference>
<evidence type="ECO:0000313" key="7">
    <source>
        <dbReference type="EMBL" id="OPC61196.1"/>
    </source>
</evidence>
<evidence type="ECO:0000256" key="2">
    <source>
        <dbReference type="ARBA" id="ARBA00022723"/>
    </source>
</evidence>
<dbReference type="RefSeq" id="WP_078773244.1">
    <property type="nucleotide sequence ID" value="NZ_CBCSBR010000028.1"/>
</dbReference>
<comment type="similarity">
    <text evidence="5">Belongs to the DAPG/phloretin hydrolase family.</text>
</comment>
<evidence type="ECO:0000256" key="3">
    <source>
        <dbReference type="ARBA" id="ARBA00022801"/>
    </source>
</evidence>
<evidence type="ECO:0000313" key="8">
    <source>
        <dbReference type="Proteomes" id="UP000190813"/>
    </source>
</evidence>
<keyword evidence="2" id="KW-0479">Metal-binding</keyword>
<evidence type="ECO:0000256" key="4">
    <source>
        <dbReference type="ARBA" id="ARBA00022833"/>
    </source>
</evidence>
<comment type="caution">
    <text evidence="7">The sequence shown here is derived from an EMBL/GenBank/DDBJ whole genome shotgun (WGS) entry which is preliminary data.</text>
</comment>
<dbReference type="AlphaFoldDB" id="A0A1T3M9P3"/>
<dbReference type="GO" id="GO:0016787">
    <property type="term" value="F:hydrolase activity"/>
    <property type="evidence" value="ECO:0007669"/>
    <property type="project" value="UniProtKB-KW"/>
</dbReference>
<dbReference type="GO" id="GO:0046872">
    <property type="term" value="F:metal ion binding"/>
    <property type="evidence" value="ECO:0007669"/>
    <property type="project" value="UniProtKB-KW"/>
</dbReference>
<keyword evidence="8" id="KW-1185">Reference proteome</keyword>
<proteinExistence type="inferred from homology"/>
<feature type="domain" description="DAPG hydrolase PhiG" evidence="6">
    <location>
        <begin position="12"/>
        <end position="220"/>
    </location>
</feature>
<dbReference type="Pfam" id="PF18089">
    <property type="entry name" value="DAPG_hydrolase"/>
    <property type="match status" value="1"/>
</dbReference>
<evidence type="ECO:0000256" key="1">
    <source>
        <dbReference type="ARBA" id="ARBA00001947"/>
    </source>
</evidence>
<evidence type="ECO:0000259" key="6">
    <source>
        <dbReference type="Pfam" id="PF18089"/>
    </source>
</evidence>
<comment type="cofactor">
    <cofactor evidence="1">
        <name>Zn(2+)</name>
        <dbReference type="ChEBI" id="CHEBI:29105"/>
    </cofactor>
</comment>
<protein>
    <submittedName>
        <fullName evidence="7">Hydrolase</fullName>
    </submittedName>
</protein>
<evidence type="ECO:0000256" key="5">
    <source>
        <dbReference type="ARBA" id="ARBA00023459"/>
    </source>
</evidence>
<keyword evidence="3 7" id="KW-0378">Hydrolase</keyword>
<dbReference type="InterPro" id="IPR041526">
    <property type="entry name" value="DAPG_hydrolase"/>
</dbReference>
<name>A0A1T3M9P3_9FLAO</name>
<sequence>MIAEEKETETMFSTVNQLLSPKPMLLETGVKRLDNGMLQISVRTDLHGCKSRMLDWWFKYFETTEHLKWWHPHDHVSHGGWDSLWVKNKCYIGATIRATESLGDIPPLPAIIKFHDPAEIFNPVLLDQAYENEDVGAVVYARIGFGEHAPVDQNGDPVDGYMFHVSRDTPFGCVLRSQFYLGATVANTPNPLTEEIGLGLMQHCYSEFTYLSRFLASIYYAENQDGDKAPLPW</sequence>
<accession>A0A1T3M9P3</accession>
<dbReference type="EMBL" id="MAHX01000021">
    <property type="protein sequence ID" value="OPC61196.1"/>
    <property type="molecule type" value="Genomic_DNA"/>
</dbReference>